<feature type="non-terminal residue" evidence="1">
    <location>
        <position position="90"/>
    </location>
</feature>
<reference evidence="1 2" key="1">
    <citation type="submission" date="2024-03" db="EMBL/GenBank/DDBJ databases">
        <title>First Report of Pectobacterium brasiliscabiei causing potato scab in china.</title>
        <authorList>
            <person name="Handique U."/>
        </authorList>
    </citation>
    <scope>NUCLEOTIDE SEQUENCE [LARGE SCALE GENOMIC DNA]</scope>
    <source>
        <strain evidence="1 2">ZRIMU1503</strain>
    </source>
</reference>
<organism evidence="1 2">
    <name type="scientific">Streptomyces brasiliscabiei</name>
    <dbReference type="NCBI Taxonomy" id="2736302"/>
    <lineage>
        <taxon>Bacteria</taxon>
        <taxon>Bacillati</taxon>
        <taxon>Actinomycetota</taxon>
        <taxon>Actinomycetes</taxon>
        <taxon>Kitasatosporales</taxon>
        <taxon>Streptomycetaceae</taxon>
        <taxon>Streptomyces</taxon>
    </lineage>
</organism>
<name>A0ABU8GVK4_9ACTN</name>
<dbReference type="EMBL" id="JBBAYM010000370">
    <property type="protein sequence ID" value="MEI5617235.1"/>
    <property type="molecule type" value="Genomic_DNA"/>
</dbReference>
<dbReference type="Proteomes" id="UP001365781">
    <property type="component" value="Unassembled WGS sequence"/>
</dbReference>
<keyword evidence="2" id="KW-1185">Reference proteome</keyword>
<evidence type="ECO:0000313" key="1">
    <source>
        <dbReference type="EMBL" id="MEI5617235.1"/>
    </source>
</evidence>
<sequence>YFKNSEYDSFDDSSVEELGGLNLFRLPADVLVPANFDNFLDGEPGKHPDPWASFDYDKLYAFYESINAQAAQDKIVAKNSPNDSFALTEQ</sequence>
<accession>A0ABU8GVK4</accession>
<feature type="non-terminal residue" evidence="1">
    <location>
        <position position="1"/>
    </location>
</feature>
<evidence type="ECO:0000313" key="2">
    <source>
        <dbReference type="Proteomes" id="UP001365781"/>
    </source>
</evidence>
<comment type="caution">
    <text evidence="1">The sequence shown here is derived from an EMBL/GenBank/DDBJ whole genome shotgun (WGS) entry which is preliminary data.</text>
</comment>
<proteinExistence type="predicted"/>
<gene>
    <name evidence="1" type="ORF">WB403_49950</name>
</gene>
<protein>
    <submittedName>
        <fullName evidence="1">Uncharacterized protein</fullName>
    </submittedName>
</protein>